<name>X1MN40_9ZZZZ</name>
<dbReference type="AlphaFoldDB" id="X1MN40"/>
<sequence length="45" mass="5028">MGELKPYFDELAEKVIKAEGKILKQDVLSRSAKLERALIKKGLGL</sequence>
<accession>X1MN40</accession>
<evidence type="ECO:0000313" key="1">
    <source>
        <dbReference type="EMBL" id="GAI16100.1"/>
    </source>
</evidence>
<protein>
    <submittedName>
        <fullName evidence="1">Uncharacterized protein</fullName>
    </submittedName>
</protein>
<comment type="caution">
    <text evidence="1">The sequence shown here is derived from an EMBL/GenBank/DDBJ whole genome shotgun (WGS) entry which is preliminary data.</text>
</comment>
<dbReference type="EMBL" id="BARV01008071">
    <property type="protein sequence ID" value="GAI16100.1"/>
    <property type="molecule type" value="Genomic_DNA"/>
</dbReference>
<organism evidence="1">
    <name type="scientific">marine sediment metagenome</name>
    <dbReference type="NCBI Taxonomy" id="412755"/>
    <lineage>
        <taxon>unclassified sequences</taxon>
        <taxon>metagenomes</taxon>
        <taxon>ecological metagenomes</taxon>
    </lineage>
</organism>
<reference evidence="1" key="1">
    <citation type="journal article" date="2014" name="Front. Microbiol.">
        <title>High frequency of phylogenetically diverse reductive dehalogenase-homologous genes in deep subseafloor sedimentary metagenomes.</title>
        <authorList>
            <person name="Kawai M."/>
            <person name="Futagami T."/>
            <person name="Toyoda A."/>
            <person name="Takaki Y."/>
            <person name="Nishi S."/>
            <person name="Hori S."/>
            <person name="Arai W."/>
            <person name="Tsubouchi T."/>
            <person name="Morono Y."/>
            <person name="Uchiyama I."/>
            <person name="Ito T."/>
            <person name="Fujiyama A."/>
            <person name="Inagaki F."/>
            <person name="Takami H."/>
        </authorList>
    </citation>
    <scope>NUCLEOTIDE SEQUENCE</scope>
    <source>
        <strain evidence="1">Expedition CK06-06</strain>
    </source>
</reference>
<gene>
    <name evidence="1" type="ORF">S06H3_16327</name>
</gene>
<proteinExistence type="predicted"/>